<proteinExistence type="predicted"/>
<dbReference type="PANTHER" id="PTHR13384:SF19">
    <property type="entry name" value="G PATCH DOMAIN-CONTAINING PROTEIN 1"/>
    <property type="match status" value="1"/>
</dbReference>
<reference evidence="3 4" key="1">
    <citation type="submission" date="2015-12" db="EMBL/GenBank/DDBJ databases">
        <title>Dictyostelia acquired genes for synthesis and detection of signals that induce cell-type specialization by lateral gene transfer from prokaryotes.</title>
        <authorList>
            <person name="Gloeckner G."/>
            <person name="Schaap P."/>
        </authorList>
    </citation>
    <scope>NUCLEOTIDE SEQUENCE [LARGE SCALE GENOMIC DNA]</scope>
    <source>
        <strain evidence="3 4">TK</strain>
    </source>
</reference>
<dbReference type="Pfam" id="PF07713">
    <property type="entry name" value="DUF1604"/>
    <property type="match status" value="1"/>
</dbReference>
<dbReference type="FunCoup" id="A0A151Z5B8">
    <property type="interactions" value="109"/>
</dbReference>
<organism evidence="3 4">
    <name type="scientific">Tieghemostelium lacteum</name>
    <name type="common">Slime mold</name>
    <name type="synonym">Dictyostelium lacteum</name>
    <dbReference type="NCBI Taxonomy" id="361077"/>
    <lineage>
        <taxon>Eukaryota</taxon>
        <taxon>Amoebozoa</taxon>
        <taxon>Evosea</taxon>
        <taxon>Eumycetozoa</taxon>
        <taxon>Dictyostelia</taxon>
        <taxon>Dictyosteliales</taxon>
        <taxon>Raperosteliaceae</taxon>
        <taxon>Tieghemostelium</taxon>
    </lineage>
</organism>
<evidence type="ECO:0000313" key="3">
    <source>
        <dbReference type="EMBL" id="KYQ89156.1"/>
    </source>
</evidence>
<feature type="region of interest" description="Disordered" evidence="1">
    <location>
        <begin position="534"/>
        <end position="555"/>
    </location>
</feature>
<feature type="domain" description="G patch" evidence="2">
    <location>
        <begin position="45"/>
        <end position="121"/>
    </location>
</feature>
<feature type="compositionally biased region" description="Basic residues" evidence="1">
    <location>
        <begin position="884"/>
        <end position="896"/>
    </location>
</feature>
<protein>
    <submittedName>
        <fullName evidence="3">Putative G-patch-containing protein</fullName>
    </submittedName>
</protein>
<feature type="region of interest" description="Disordered" evidence="1">
    <location>
        <begin position="826"/>
        <end position="858"/>
    </location>
</feature>
<feature type="compositionally biased region" description="Acidic residues" evidence="1">
    <location>
        <begin position="253"/>
        <end position="272"/>
    </location>
</feature>
<dbReference type="OrthoDB" id="20507at2759"/>
<feature type="region of interest" description="Disordered" evidence="1">
    <location>
        <begin position="871"/>
        <end position="896"/>
    </location>
</feature>
<feature type="region of interest" description="Disordered" evidence="1">
    <location>
        <begin position="663"/>
        <end position="683"/>
    </location>
</feature>
<feature type="compositionally biased region" description="Low complexity" evidence="1">
    <location>
        <begin position="826"/>
        <end position="837"/>
    </location>
</feature>
<dbReference type="GO" id="GO:0005634">
    <property type="term" value="C:nucleus"/>
    <property type="evidence" value="ECO:0007669"/>
    <property type="project" value="TreeGrafter"/>
</dbReference>
<dbReference type="PANTHER" id="PTHR13384">
    <property type="entry name" value="G PATCH DOMAIN-CONTAINING PROTEIN 1"/>
    <property type="match status" value="1"/>
</dbReference>
<feature type="region of interest" description="Disordered" evidence="1">
    <location>
        <begin position="1"/>
        <end position="30"/>
    </location>
</feature>
<dbReference type="OMA" id="VEGHRTF"/>
<dbReference type="AlphaFoldDB" id="A0A151Z5B8"/>
<dbReference type="InterPro" id="IPR011666">
    <property type="entry name" value="DUF1604"/>
</dbReference>
<comment type="caution">
    <text evidence="3">The sequence shown here is derived from an EMBL/GenBank/DDBJ whole genome shotgun (WGS) entry which is preliminary data.</text>
</comment>
<keyword evidence="4" id="KW-1185">Reference proteome</keyword>
<evidence type="ECO:0000259" key="2">
    <source>
        <dbReference type="Pfam" id="PF07713"/>
    </source>
</evidence>
<evidence type="ECO:0000313" key="4">
    <source>
        <dbReference type="Proteomes" id="UP000076078"/>
    </source>
</evidence>
<dbReference type="Proteomes" id="UP000076078">
    <property type="component" value="Unassembled WGS sequence"/>
</dbReference>
<dbReference type="GO" id="GO:0003723">
    <property type="term" value="F:RNA binding"/>
    <property type="evidence" value="ECO:0007669"/>
    <property type="project" value="TreeGrafter"/>
</dbReference>
<dbReference type="EMBL" id="LODT01000042">
    <property type="protein sequence ID" value="KYQ89156.1"/>
    <property type="molecule type" value="Genomic_DNA"/>
</dbReference>
<feature type="compositionally biased region" description="Low complexity" evidence="1">
    <location>
        <begin position="663"/>
        <end position="682"/>
    </location>
</feature>
<feature type="region of interest" description="Disordered" evidence="1">
    <location>
        <begin position="246"/>
        <end position="273"/>
    </location>
</feature>
<evidence type="ECO:0000256" key="1">
    <source>
        <dbReference type="SAM" id="MobiDB-lite"/>
    </source>
</evidence>
<name>A0A151Z5B8_TIELA</name>
<sequence>MKRNDNNEKSNNRDLKSYSNTTTTKKRPIGDVLEFKDNEKLKDSKPIWKQEVVDDKGRKRFHGAFTGGFSSGYFNSVGSKEGFTPTTFKSSRNAKATTIQSQPKDFMDEEDLNEYASKELSKSNFNLFDSVLSGTATSLLNKNVENEVEQQFLPGSVYQNLFGDSKSSGSDSIGFKLLKLMGISKSEQKVNELKRKSKQRLEGRVKKPKVTKSVSTHVEIPLEILSNLKDGEEISQDVLQQIMLKHQQKQEQNEMEVEDEEEDESDIQDEDNSYNYNGIFQLTDRIVNIKPKLDNFGIGYIQSGEIRNLRDSKYNQQQRQKQVNANVVSFKDGKGSSSLGLGALEDDEDDFDVYGNFSNSDIYDKSLFNRSNEQKVMSITSADSDVNRIKFLRPNDNNSHVIRCSDGSLPLNGFIVSKKYNFTSLDSKSYPPPTIPSDFVEYHQFKFNLDSHITSRSSQMIQPINSTKRSEILGEQQLPIKLDQLQYHQTKQPLQPQQSVISSRNSDFMKNAHSYLSDSDRRLRYNEFLLDKNNKNSDGEQYMRSGSSSGTLSEKEKQMELKEFEKYSQSFQSLATTLNSRFVSGGTIASDGTVSKTTTTENGANVKKVKSQHIVPWFPVDLLCKRFNIKNPYSREEFETHQNDQRKLKLSKYDWKSKLNISVPDSTSSSSSPSSSSVIVQPPTIPKPVKKPVSEIVNTEYRVTDTKKPPIDLFKAIFETSDVQETKDTSQENVDNLNTIINNEEEEEEELDPFSAFVKQQEKEKSAENINNNNSTTTTIPNTIINIANKKQESSSVISTVNNAPNPLLKIDDYFKDITNEISTSTKTNIDKNNNNYKLDKKREKKEKKIQKEKEKEKWVENVKSYLAQFSDLSSSSSSEDEKRKKKKKEKRKEKR</sequence>
<dbReference type="GO" id="GO:0006397">
    <property type="term" value="P:mRNA processing"/>
    <property type="evidence" value="ECO:0007669"/>
    <property type="project" value="InterPro"/>
</dbReference>
<dbReference type="InParanoid" id="A0A151Z5B8"/>
<dbReference type="STRING" id="361077.A0A151Z5B8"/>
<gene>
    <name evidence="3" type="ORF">DLAC_10398</name>
</gene>
<feature type="compositionally biased region" description="Basic and acidic residues" evidence="1">
    <location>
        <begin position="1"/>
        <end position="16"/>
    </location>
</feature>
<accession>A0A151Z5B8</accession>